<feature type="domain" description="Aminotransferase class V" evidence="1">
    <location>
        <begin position="63"/>
        <end position="311"/>
    </location>
</feature>
<gene>
    <name evidence="2" type="ORF">BJY26_003392</name>
</gene>
<evidence type="ECO:0000259" key="1">
    <source>
        <dbReference type="Pfam" id="PF00266"/>
    </source>
</evidence>
<organism evidence="2 3">
    <name type="scientific">Spelaeicoccus albus</name>
    <dbReference type="NCBI Taxonomy" id="1280376"/>
    <lineage>
        <taxon>Bacteria</taxon>
        <taxon>Bacillati</taxon>
        <taxon>Actinomycetota</taxon>
        <taxon>Actinomycetes</taxon>
        <taxon>Micrococcales</taxon>
        <taxon>Brevibacteriaceae</taxon>
        <taxon>Spelaeicoccus</taxon>
    </lineage>
</organism>
<dbReference type="InterPro" id="IPR015422">
    <property type="entry name" value="PyrdxlP-dep_Trfase_small"/>
</dbReference>
<protein>
    <submittedName>
        <fullName evidence="2">Selenocysteine lyase/cysteine desulfurase</fullName>
    </submittedName>
</protein>
<dbReference type="Proteomes" id="UP000539111">
    <property type="component" value="Unassembled WGS sequence"/>
</dbReference>
<dbReference type="Gene3D" id="3.40.640.10">
    <property type="entry name" value="Type I PLP-dependent aspartate aminotransferase-like (Major domain)"/>
    <property type="match status" value="1"/>
</dbReference>
<comment type="caution">
    <text evidence="2">The sequence shown here is derived from an EMBL/GenBank/DDBJ whole genome shotgun (WGS) entry which is preliminary data.</text>
</comment>
<dbReference type="InterPro" id="IPR000192">
    <property type="entry name" value="Aminotrans_V_dom"/>
</dbReference>
<sequence>MFPTVARSEPARAPLSLDEARQSFATTGGYLAACSIGLPTIATVQAMADDAAAWQRGDATPTDYSEIVESTRAGYAELMSVPARNVAIGSQTSVMASVIADSVPDGAEVLCPLGDFSSIVYPFLAHADRGVTLRHVPVADIAAAINRHTYLVAFSAVQSGTGEVARVDQIIESARRHGARTFCDTTQAAGWLPIDAGRFDATACNAYKWLCAPRGVAFLTLTDEFADTLRPIQAGWYAGENVWESLYGPEMTLADCARKFDVSPAWPAWVGAAPAIEFFSRLDLDQVKAHNVSLGDELCRRLGMEPQGQAIVTWPETTPGTVDRAREAGIVMTCNAGRLRAAFHLWNDSEDVDRLVTTLRPHGDRRA</sequence>
<dbReference type="InterPro" id="IPR015424">
    <property type="entry name" value="PyrdxlP-dep_Trfase"/>
</dbReference>
<evidence type="ECO:0000313" key="3">
    <source>
        <dbReference type="Proteomes" id="UP000539111"/>
    </source>
</evidence>
<dbReference type="RefSeq" id="WP_179429358.1">
    <property type="nucleotide sequence ID" value="NZ_JACBZP010000001.1"/>
</dbReference>
<dbReference type="PANTHER" id="PTHR43586:SF21">
    <property type="entry name" value="PYRIDOXAL PHOSPHATE (PLP)-DEPENDENT ASPARTATE AMINOTRANSFERASE SUPERFAMILY"/>
    <property type="match status" value="1"/>
</dbReference>
<dbReference type="InterPro" id="IPR015421">
    <property type="entry name" value="PyrdxlP-dep_Trfase_major"/>
</dbReference>
<name>A0A7Z0D565_9MICO</name>
<proteinExistence type="predicted"/>
<dbReference type="SUPFAM" id="SSF53383">
    <property type="entry name" value="PLP-dependent transferases"/>
    <property type="match status" value="1"/>
</dbReference>
<dbReference type="AlphaFoldDB" id="A0A7Z0D565"/>
<keyword evidence="3" id="KW-1185">Reference proteome</keyword>
<reference evidence="2 3" key="1">
    <citation type="submission" date="2020-07" db="EMBL/GenBank/DDBJ databases">
        <title>Sequencing the genomes of 1000 actinobacteria strains.</title>
        <authorList>
            <person name="Klenk H.-P."/>
        </authorList>
    </citation>
    <scope>NUCLEOTIDE SEQUENCE [LARGE SCALE GENOMIC DNA]</scope>
    <source>
        <strain evidence="2 3">DSM 26341</strain>
    </source>
</reference>
<keyword evidence="2" id="KW-0456">Lyase</keyword>
<dbReference type="GO" id="GO:0016829">
    <property type="term" value="F:lyase activity"/>
    <property type="evidence" value="ECO:0007669"/>
    <property type="project" value="UniProtKB-KW"/>
</dbReference>
<dbReference type="Gene3D" id="3.90.1150.10">
    <property type="entry name" value="Aspartate Aminotransferase, domain 1"/>
    <property type="match status" value="1"/>
</dbReference>
<evidence type="ECO:0000313" key="2">
    <source>
        <dbReference type="EMBL" id="NYI69086.1"/>
    </source>
</evidence>
<dbReference type="Pfam" id="PF00266">
    <property type="entry name" value="Aminotran_5"/>
    <property type="match status" value="1"/>
</dbReference>
<accession>A0A7Z0D565</accession>
<dbReference type="PANTHER" id="PTHR43586">
    <property type="entry name" value="CYSTEINE DESULFURASE"/>
    <property type="match status" value="1"/>
</dbReference>
<dbReference type="EMBL" id="JACBZP010000001">
    <property type="protein sequence ID" value="NYI69086.1"/>
    <property type="molecule type" value="Genomic_DNA"/>
</dbReference>